<evidence type="ECO:0000256" key="1">
    <source>
        <dbReference type="SAM" id="SignalP"/>
    </source>
</evidence>
<dbReference type="Pfam" id="PF12708">
    <property type="entry name" value="Pect-lyase_RHGA_epim"/>
    <property type="match status" value="2"/>
</dbReference>
<sequence length="767" mass="82973">MVGLSLLLAIASATLLFGRVTARPAELASRDPPGGSGNTNFWYAKMDRSTRELRGYTPDIGDDNYPVYVEVFPGQGGQGIQDAISGKGSGNHARPGTWLVSQPRVVFLHSGVYNVNKTIFMNTDTILMGDATSVSLFAPESETNTTLLSTDNDALGGVTENCFTVALKHIILDLTSVPNRDEEMAALGWNVAQGSHLQNIVIKLPKVTDSKGHAGIVVGRGSTLAIADVRIEDGMYGIVWNVQQQAVLKNIHFYGNQVGLYVVTADAINIVNSAFEEVGTCVVQIETGPWISIIDGQSINSGLTLDTQLTPSILIENFKKDTLDDLLHGPYDYTLPWQSNLDRFTYANTVGENPKYTTINGTWARPDYLAPGGDNYPSPAAPSYAGKLVSDFVNVKDRSQNGGYTVKGDNSADDAAALNSVLVYAVDNNKIAYFPFGKYRVKSTVVVPIGSRIVGEAWATISGAGSFFSNTSDPKPVVQVGNPNDVGRVEISDMHFTVSEVLPGAILLQVHAAGENPGDVAIWNSLITVGGTRGTKIPETCVDPNAPCQAAFMGIHLAPTSSAYLENVWNWVADHIPEEIAGGSNIAAGRGVLVESTKGTWLQAVGSEHWWLYQLQFLHPEGVFVSMLQSETNYGQGDNASVMAPAPWTADSKWSDPDFSWCGETEGRCRMGVATLFNGGKDIYTYCSASWVFFAGPRKQACDFRDRFSCQKYMHYIKKTPENLNAFGMMSKSTYATLRLENGTELLSKEWLGGWTMSGGSVGRYTV</sequence>
<feature type="domain" description="Rhamnogalacturonase A/B/Epimerase-like pectate lyase" evidence="2">
    <location>
        <begin position="80"/>
        <end position="277"/>
    </location>
</feature>
<evidence type="ECO:0000313" key="3">
    <source>
        <dbReference type="EMBL" id="KAK0624181.1"/>
    </source>
</evidence>
<feature type="domain" description="Rhamnogalacturonase A/B/Epimerase-like pectate lyase" evidence="2">
    <location>
        <begin position="393"/>
        <end position="469"/>
    </location>
</feature>
<organism evidence="3 4">
    <name type="scientific">Immersiella caudata</name>
    <dbReference type="NCBI Taxonomy" id="314043"/>
    <lineage>
        <taxon>Eukaryota</taxon>
        <taxon>Fungi</taxon>
        <taxon>Dikarya</taxon>
        <taxon>Ascomycota</taxon>
        <taxon>Pezizomycotina</taxon>
        <taxon>Sordariomycetes</taxon>
        <taxon>Sordariomycetidae</taxon>
        <taxon>Sordariales</taxon>
        <taxon>Lasiosphaeriaceae</taxon>
        <taxon>Immersiella</taxon>
    </lineage>
</organism>
<dbReference type="Gene3D" id="2.160.20.10">
    <property type="entry name" value="Single-stranded right-handed beta-helix, Pectin lyase-like"/>
    <property type="match status" value="2"/>
</dbReference>
<gene>
    <name evidence="3" type="ORF">B0T14DRAFT_428157</name>
</gene>
<dbReference type="SUPFAM" id="SSF51126">
    <property type="entry name" value="Pectin lyase-like"/>
    <property type="match status" value="2"/>
</dbReference>
<feature type="chain" id="PRO_5041461547" evidence="1">
    <location>
        <begin position="23"/>
        <end position="767"/>
    </location>
</feature>
<dbReference type="InterPro" id="IPR011050">
    <property type="entry name" value="Pectin_lyase_fold/virulence"/>
</dbReference>
<dbReference type="PANTHER" id="PTHR33928:SF2">
    <property type="entry name" value="PECTATE LYASE SUPERFAMILY PROTEIN DOMAIN-CONTAINING PROTEIN-RELATED"/>
    <property type="match status" value="1"/>
</dbReference>
<dbReference type="InterPro" id="IPR039279">
    <property type="entry name" value="QRT3-like"/>
</dbReference>
<protein>
    <submittedName>
        <fullName evidence="3">Beta-1,3-glucanase</fullName>
    </submittedName>
</protein>
<dbReference type="EMBL" id="JAULSU010000003">
    <property type="protein sequence ID" value="KAK0624181.1"/>
    <property type="molecule type" value="Genomic_DNA"/>
</dbReference>
<reference evidence="3" key="1">
    <citation type="submission" date="2023-06" db="EMBL/GenBank/DDBJ databases">
        <title>Genome-scale phylogeny and comparative genomics of the fungal order Sordariales.</title>
        <authorList>
            <consortium name="Lawrence Berkeley National Laboratory"/>
            <person name="Hensen N."/>
            <person name="Bonometti L."/>
            <person name="Westerberg I."/>
            <person name="Brannstrom I.O."/>
            <person name="Guillou S."/>
            <person name="Cros-Aarteil S."/>
            <person name="Calhoun S."/>
            <person name="Haridas S."/>
            <person name="Kuo A."/>
            <person name="Mondo S."/>
            <person name="Pangilinan J."/>
            <person name="Riley R."/>
            <person name="Labutti K."/>
            <person name="Andreopoulos B."/>
            <person name="Lipzen A."/>
            <person name="Chen C."/>
            <person name="Yanf M."/>
            <person name="Daum C."/>
            <person name="Ng V."/>
            <person name="Clum A."/>
            <person name="Steindorff A."/>
            <person name="Ohm R."/>
            <person name="Martin F."/>
            <person name="Silar P."/>
            <person name="Natvig D."/>
            <person name="Lalanne C."/>
            <person name="Gautier V."/>
            <person name="Ament-Velasquez S.L."/>
            <person name="Kruys A."/>
            <person name="Hutchinson M.I."/>
            <person name="Powell A.J."/>
            <person name="Barry K."/>
            <person name="Miller A.N."/>
            <person name="Grigoriev I.V."/>
            <person name="Debuchy R."/>
            <person name="Gladieux P."/>
            <person name="Thoren M.H."/>
            <person name="Johannesson H."/>
        </authorList>
    </citation>
    <scope>NUCLEOTIDE SEQUENCE</scope>
    <source>
        <strain evidence="3">CBS 606.72</strain>
    </source>
</reference>
<feature type="signal peptide" evidence="1">
    <location>
        <begin position="1"/>
        <end position="22"/>
    </location>
</feature>
<proteinExistence type="predicted"/>
<dbReference type="Proteomes" id="UP001175000">
    <property type="component" value="Unassembled WGS sequence"/>
</dbReference>
<accession>A0AA39WYZ0</accession>
<keyword evidence="4" id="KW-1185">Reference proteome</keyword>
<keyword evidence="1" id="KW-0732">Signal</keyword>
<dbReference type="CDD" id="cd23668">
    <property type="entry name" value="GH55_beta13glucanase-like"/>
    <property type="match status" value="1"/>
</dbReference>
<evidence type="ECO:0000313" key="4">
    <source>
        <dbReference type="Proteomes" id="UP001175000"/>
    </source>
</evidence>
<evidence type="ECO:0000259" key="2">
    <source>
        <dbReference type="Pfam" id="PF12708"/>
    </source>
</evidence>
<dbReference type="AlphaFoldDB" id="A0AA39WYZ0"/>
<dbReference type="PANTHER" id="PTHR33928">
    <property type="entry name" value="POLYGALACTURONASE QRT3"/>
    <property type="match status" value="1"/>
</dbReference>
<dbReference type="GO" id="GO:0004650">
    <property type="term" value="F:polygalacturonase activity"/>
    <property type="evidence" value="ECO:0007669"/>
    <property type="project" value="InterPro"/>
</dbReference>
<dbReference type="InterPro" id="IPR024535">
    <property type="entry name" value="RHGA/B-epi-like_pectate_lyase"/>
</dbReference>
<comment type="caution">
    <text evidence="3">The sequence shown here is derived from an EMBL/GenBank/DDBJ whole genome shotgun (WGS) entry which is preliminary data.</text>
</comment>
<name>A0AA39WYZ0_9PEZI</name>
<dbReference type="InterPro" id="IPR012334">
    <property type="entry name" value="Pectin_lyas_fold"/>
</dbReference>
<dbReference type="FunFam" id="2.160.20.10:FF:000049">
    <property type="entry name" value="Putative exo-beta-1,3-glucanase"/>
    <property type="match status" value="1"/>
</dbReference>